<dbReference type="InterPro" id="IPR032675">
    <property type="entry name" value="LRR_dom_sf"/>
</dbReference>
<gene>
    <name evidence="2" type="ORF">TEA_005627</name>
</gene>
<dbReference type="Proteomes" id="UP000306102">
    <property type="component" value="Unassembled WGS sequence"/>
</dbReference>
<dbReference type="SUPFAM" id="SSF52058">
    <property type="entry name" value="L domain-like"/>
    <property type="match status" value="1"/>
</dbReference>
<evidence type="ECO:0000313" key="3">
    <source>
        <dbReference type="Proteomes" id="UP000306102"/>
    </source>
</evidence>
<dbReference type="GO" id="GO:0006952">
    <property type="term" value="P:defense response"/>
    <property type="evidence" value="ECO:0007669"/>
    <property type="project" value="UniProtKB-KW"/>
</dbReference>
<dbReference type="PANTHER" id="PTHR36766">
    <property type="entry name" value="PLANT BROAD-SPECTRUM MILDEW RESISTANCE PROTEIN RPW8"/>
    <property type="match status" value="1"/>
</dbReference>
<protein>
    <submittedName>
        <fullName evidence="2">Uncharacterized protein</fullName>
    </submittedName>
</protein>
<evidence type="ECO:0000313" key="2">
    <source>
        <dbReference type="EMBL" id="THG02845.1"/>
    </source>
</evidence>
<proteinExistence type="predicted"/>
<sequence>MIAIGYCPKLSFPHLSSPKELFLRGKCTMVLNSISNLNSLTSLAIVDDKETVCFPKEFLRNLTLLESLLISDWRELKVLPEELASLVRLKSLTIEKCRKLESLPEEVLGGLESLQSLCIYRCTKITSLPASIQSLTKLQRIQINFCSRELERRCEKGKGKDWYKIAHIPEVSIDKVLPCSWVMMAAASI</sequence>
<reference evidence="2 3" key="1">
    <citation type="journal article" date="2018" name="Proc. Natl. Acad. Sci. U.S.A.">
        <title>Draft genome sequence of Camellia sinensis var. sinensis provides insights into the evolution of the tea genome and tea quality.</title>
        <authorList>
            <person name="Wei C."/>
            <person name="Yang H."/>
            <person name="Wang S."/>
            <person name="Zhao J."/>
            <person name="Liu C."/>
            <person name="Gao L."/>
            <person name="Xia E."/>
            <person name="Lu Y."/>
            <person name="Tai Y."/>
            <person name="She G."/>
            <person name="Sun J."/>
            <person name="Cao H."/>
            <person name="Tong W."/>
            <person name="Gao Q."/>
            <person name="Li Y."/>
            <person name="Deng W."/>
            <person name="Jiang X."/>
            <person name="Wang W."/>
            <person name="Chen Q."/>
            <person name="Zhang S."/>
            <person name="Li H."/>
            <person name="Wu J."/>
            <person name="Wang P."/>
            <person name="Li P."/>
            <person name="Shi C."/>
            <person name="Zheng F."/>
            <person name="Jian J."/>
            <person name="Huang B."/>
            <person name="Shan D."/>
            <person name="Shi M."/>
            <person name="Fang C."/>
            <person name="Yue Y."/>
            <person name="Li F."/>
            <person name="Li D."/>
            <person name="Wei S."/>
            <person name="Han B."/>
            <person name="Jiang C."/>
            <person name="Yin Y."/>
            <person name="Xia T."/>
            <person name="Zhang Z."/>
            <person name="Bennetzen J.L."/>
            <person name="Zhao S."/>
            <person name="Wan X."/>
        </authorList>
    </citation>
    <scope>NUCLEOTIDE SEQUENCE [LARGE SCALE GENOMIC DNA]</scope>
    <source>
        <strain evidence="3">cv. Shuchazao</strain>
        <tissue evidence="2">Leaf</tissue>
    </source>
</reference>
<dbReference type="PANTHER" id="PTHR36766:SF40">
    <property type="entry name" value="DISEASE RESISTANCE PROTEIN RGA3"/>
    <property type="match status" value="1"/>
</dbReference>
<dbReference type="AlphaFoldDB" id="A0A4S4DJ51"/>
<dbReference type="Gene3D" id="3.80.10.10">
    <property type="entry name" value="Ribonuclease Inhibitor"/>
    <property type="match status" value="1"/>
</dbReference>
<evidence type="ECO:0000256" key="1">
    <source>
        <dbReference type="ARBA" id="ARBA00022821"/>
    </source>
</evidence>
<keyword evidence="3" id="KW-1185">Reference proteome</keyword>
<comment type="caution">
    <text evidence="2">The sequence shown here is derived from an EMBL/GenBank/DDBJ whole genome shotgun (WGS) entry which is preliminary data.</text>
</comment>
<name>A0A4S4DJ51_CAMSN</name>
<keyword evidence="1" id="KW-0611">Plant defense</keyword>
<accession>A0A4S4DJ51</accession>
<organism evidence="2 3">
    <name type="scientific">Camellia sinensis var. sinensis</name>
    <name type="common">China tea</name>
    <dbReference type="NCBI Taxonomy" id="542762"/>
    <lineage>
        <taxon>Eukaryota</taxon>
        <taxon>Viridiplantae</taxon>
        <taxon>Streptophyta</taxon>
        <taxon>Embryophyta</taxon>
        <taxon>Tracheophyta</taxon>
        <taxon>Spermatophyta</taxon>
        <taxon>Magnoliopsida</taxon>
        <taxon>eudicotyledons</taxon>
        <taxon>Gunneridae</taxon>
        <taxon>Pentapetalae</taxon>
        <taxon>asterids</taxon>
        <taxon>Ericales</taxon>
        <taxon>Theaceae</taxon>
        <taxon>Camellia</taxon>
    </lineage>
</organism>
<dbReference type="STRING" id="542762.A0A4S4DJ51"/>
<dbReference type="EMBL" id="SDRB02011106">
    <property type="protein sequence ID" value="THG02845.1"/>
    <property type="molecule type" value="Genomic_DNA"/>
</dbReference>